<organism evidence="2">
    <name type="scientific">Fagus sylvatica</name>
    <name type="common">Beechnut</name>
    <dbReference type="NCBI Taxonomy" id="28930"/>
    <lineage>
        <taxon>Eukaryota</taxon>
        <taxon>Viridiplantae</taxon>
        <taxon>Streptophyta</taxon>
        <taxon>Embryophyta</taxon>
        <taxon>Tracheophyta</taxon>
        <taxon>Spermatophyta</taxon>
        <taxon>Magnoliopsida</taxon>
        <taxon>eudicotyledons</taxon>
        <taxon>Gunneridae</taxon>
        <taxon>Pentapetalae</taxon>
        <taxon>rosids</taxon>
        <taxon>fabids</taxon>
        <taxon>Fagales</taxon>
        <taxon>Fagaceae</taxon>
        <taxon>Fagus</taxon>
    </lineage>
</organism>
<evidence type="ECO:0008006" key="3">
    <source>
        <dbReference type="Google" id="ProtNLM"/>
    </source>
</evidence>
<dbReference type="PANTHER" id="PTHR32108:SF9">
    <property type="entry name" value="REVERSE TRANSCRIPTASE RNASE H-LIKE DOMAIN-CONTAINING PROTEIN"/>
    <property type="match status" value="1"/>
</dbReference>
<name>A0A2N9G2N0_FAGSY</name>
<feature type="region of interest" description="Disordered" evidence="1">
    <location>
        <begin position="1"/>
        <end position="34"/>
    </location>
</feature>
<accession>A0A2N9G2N0</accession>
<feature type="region of interest" description="Disordered" evidence="1">
    <location>
        <begin position="401"/>
        <end position="431"/>
    </location>
</feature>
<reference evidence="2" key="1">
    <citation type="submission" date="2018-02" db="EMBL/GenBank/DDBJ databases">
        <authorList>
            <person name="Cohen D.B."/>
            <person name="Kent A.D."/>
        </authorList>
    </citation>
    <scope>NUCLEOTIDE SEQUENCE</scope>
</reference>
<feature type="compositionally biased region" description="Pro residues" evidence="1">
    <location>
        <begin position="12"/>
        <end position="23"/>
    </location>
</feature>
<feature type="compositionally biased region" description="Basic and acidic residues" evidence="1">
    <location>
        <begin position="24"/>
        <end position="34"/>
    </location>
</feature>
<proteinExistence type="predicted"/>
<evidence type="ECO:0000313" key="2">
    <source>
        <dbReference type="EMBL" id="SPC93334.1"/>
    </source>
</evidence>
<feature type="compositionally biased region" description="Basic and acidic residues" evidence="1">
    <location>
        <begin position="407"/>
        <end position="420"/>
    </location>
</feature>
<gene>
    <name evidence="2" type="ORF">FSB_LOCUS21216</name>
</gene>
<feature type="compositionally biased region" description="Basic and acidic residues" evidence="1">
    <location>
        <begin position="1"/>
        <end position="10"/>
    </location>
</feature>
<dbReference type="AlphaFoldDB" id="A0A2N9G2N0"/>
<dbReference type="PANTHER" id="PTHR32108">
    <property type="entry name" value="DNA-DIRECTED RNA POLYMERASE SUBUNIT ALPHA"/>
    <property type="match status" value="1"/>
</dbReference>
<protein>
    <recommendedName>
        <fullName evidence="3">Retrotransposon gag domain-containing protein</fullName>
    </recommendedName>
</protein>
<sequence length="569" mass="64744">MLMTRSRKDIPTPTPPRPPTPPKPEGKDSKLGSKIDNLEEKIRLMQGLNSFGNTNFSSMSWFPNMTVPPKFKAPKFEKYNGRGDPMIHLQIYCWKMAPYSDNELLLIQTFQDTLTGHAAEWMEKKSSETFREYAQRWREKAARARPPLEEKEMIKIFVDTLKNPYFDRMIGLQLQFFVDLIPVGERIEDAVKTKKILDMSALLALAEQAAKKASTKKKEGDVQMIGRSNERPRQALPTFTMQPIQPRSTSILTPTPALAPAPQMPARPEKRPIVYFSEKLNGAALNYLTYDKELYALELYINDDDFASVFGACEKAAFGKFYRLDGYLFRENRLCVPNSSMRELLVREAHGGVNERTSLDGQKKAEMVKKLYESVRQHIEKKNEQYANKANKGRRQVIFEPGDYLGDDSRSNPFKERGNDENQQAPLKDPLHVPVRPIIRARSKKIKKALNGLIQDIWADSTTGHSKLGPKEEEGLSWESISILFAGSQSVSVEDRIKKALPRTFQPGDLVLKKRNTALLDTRGKFTPSYEGPYVVKKAFSGGVILLADMDGEEFRSPINFDSVIKYHV</sequence>
<dbReference type="EMBL" id="OIVN01001382">
    <property type="protein sequence ID" value="SPC93334.1"/>
    <property type="molecule type" value="Genomic_DNA"/>
</dbReference>
<evidence type="ECO:0000256" key="1">
    <source>
        <dbReference type="SAM" id="MobiDB-lite"/>
    </source>
</evidence>